<proteinExistence type="predicted"/>
<organism evidence="1 2">
    <name type="scientific">Diversispora epigaea</name>
    <dbReference type="NCBI Taxonomy" id="1348612"/>
    <lineage>
        <taxon>Eukaryota</taxon>
        <taxon>Fungi</taxon>
        <taxon>Fungi incertae sedis</taxon>
        <taxon>Mucoromycota</taxon>
        <taxon>Glomeromycotina</taxon>
        <taxon>Glomeromycetes</taxon>
        <taxon>Diversisporales</taxon>
        <taxon>Diversisporaceae</taxon>
        <taxon>Diversispora</taxon>
    </lineage>
</organism>
<reference evidence="1 2" key="1">
    <citation type="submission" date="2018-08" db="EMBL/GenBank/DDBJ databases">
        <title>Genome and evolution of the arbuscular mycorrhizal fungus Diversispora epigaea (formerly Glomus versiforme) and its bacterial endosymbionts.</title>
        <authorList>
            <person name="Sun X."/>
            <person name="Fei Z."/>
            <person name="Harrison M."/>
        </authorList>
    </citation>
    <scope>NUCLEOTIDE SEQUENCE [LARGE SCALE GENOMIC DNA]</scope>
    <source>
        <strain evidence="1 2">IT104</strain>
    </source>
</reference>
<gene>
    <name evidence="1" type="ORF">Glove_82g77</name>
</gene>
<evidence type="ECO:0000313" key="2">
    <source>
        <dbReference type="Proteomes" id="UP000266861"/>
    </source>
</evidence>
<evidence type="ECO:0000313" key="1">
    <source>
        <dbReference type="EMBL" id="RHZ84431.1"/>
    </source>
</evidence>
<name>A0A397J8R2_9GLOM</name>
<sequence>MKNDTLKIDLKLFRLFQTRRLQKKNQEYVDYGLLARMTIKKLRYDIKTIYGSAFEVISVLCTEKKRIKKI</sequence>
<protein>
    <submittedName>
        <fullName evidence="1">Uncharacterized protein</fullName>
    </submittedName>
</protein>
<keyword evidence="2" id="KW-1185">Reference proteome</keyword>
<dbReference type="EMBL" id="PQFF01000078">
    <property type="protein sequence ID" value="RHZ84431.1"/>
    <property type="molecule type" value="Genomic_DNA"/>
</dbReference>
<comment type="caution">
    <text evidence="1">The sequence shown here is derived from an EMBL/GenBank/DDBJ whole genome shotgun (WGS) entry which is preliminary data.</text>
</comment>
<dbReference type="Proteomes" id="UP000266861">
    <property type="component" value="Unassembled WGS sequence"/>
</dbReference>
<dbReference type="AlphaFoldDB" id="A0A397J8R2"/>
<accession>A0A397J8R2</accession>